<feature type="signal peptide" evidence="1">
    <location>
        <begin position="1"/>
        <end position="28"/>
    </location>
</feature>
<evidence type="ECO:0008006" key="4">
    <source>
        <dbReference type="Google" id="ProtNLM"/>
    </source>
</evidence>
<name>A0A5R9E782_9ACTN</name>
<organism evidence="2 3">
    <name type="scientific">Streptomyces marianii</name>
    <dbReference type="NCBI Taxonomy" id="1817406"/>
    <lineage>
        <taxon>Bacteria</taxon>
        <taxon>Bacillati</taxon>
        <taxon>Actinomycetota</taxon>
        <taxon>Actinomycetes</taxon>
        <taxon>Kitasatosporales</taxon>
        <taxon>Streptomycetaceae</taxon>
        <taxon>Streptomyces</taxon>
    </lineage>
</organism>
<keyword evidence="3" id="KW-1185">Reference proteome</keyword>
<keyword evidence="1" id="KW-0732">Signal</keyword>
<reference evidence="2 3" key="1">
    <citation type="submission" date="2019-05" db="EMBL/GenBank/DDBJ databases">
        <title>Streptomyces marianii sp. nov., a novel marine actinomycete from southern coast of India.</title>
        <authorList>
            <person name="Iniyan A.M."/>
            <person name="Wink J."/>
            <person name="Ramprasad E."/>
            <person name="Ramana C.V."/>
            <person name="Bunk B."/>
            <person name="Sproer C."/>
            <person name="Joseph F.-J.R.S."/>
            <person name="Vincent S.G.P."/>
        </authorList>
    </citation>
    <scope>NUCLEOTIDE SEQUENCE [LARGE SCALE GENOMIC DNA]</scope>
    <source>
        <strain evidence="2 3">ICN19</strain>
    </source>
</reference>
<accession>A0A5R9E782</accession>
<protein>
    <recommendedName>
        <fullName evidence="4">Lectin-like protein BA14k</fullName>
    </recommendedName>
</protein>
<dbReference type="OrthoDB" id="4333460at2"/>
<dbReference type="RefSeq" id="WP_138055026.1">
    <property type="nucleotide sequence ID" value="NZ_VAWE01000001.1"/>
</dbReference>
<dbReference type="Proteomes" id="UP000305921">
    <property type="component" value="Unassembled WGS sequence"/>
</dbReference>
<gene>
    <name evidence="2" type="ORF">FEF34_24275</name>
</gene>
<evidence type="ECO:0000313" key="3">
    <source>
        <dbReference type="Proteomes" id="UP000305921"/>
    </source>
</evidence>
<comment type="caution">
    <text evidence="2">The sequence shown here is derived from an EMBL/GenBank/DDBJ whole genome shotgun (WGS) entry which is preliminary data.</text>
</comment>
<proteinExistence type="predicted"/>
<feature type="chain" id="PRO_5024401238" description="Lectin-like protein BA14k" evidence="1">
    <location>
        <begin position="29"/>
        <end position="105"/>
    </location>
</feature>
<dbReference type="EMBL" id="VAWE01000001">
    <property type="protein sequence ID" value="TLQ45696.1"/>
    <property type="molecule type" value="Genomic_DNA"/>
</dbReference>
<evidence type="ECO:0000256" key="1">
    <source>
        <dbReference type="SAM" id="SignalP"/>
    </source>
</evidence>
<dbReference type="AlphaFoldDB" id="A0A5R9E782"/>
<sequence length="105" mass="12236">MRTFARVFATAVLTATAAAIPLTGTATAAPAHSPVAAQQFRGVDRCTDLGQRHVRHHVRDRHRNRWDRDCRRLWERRPAHRAHRYDAYGRYRNHAGYGWDCGRRF</sequence>
<evidence type="ECO:0000313" key="2">
    <source>
        <dbReference type="EMBL" id="TLQ45696.1"/>
    </source>
</evidence>